<keyword evidence="2" id="KW-1185">Reference proteome</keyword>
<sequence length="726" mass="81877">MSRYGRTSSRRDHHQDNPEDYRAHIELTDIPSVLTEDPVACARFILHYFINVTHAAVEDVRIASATPTDDEVIAVPSRPLEAGEIARPVYRMTLTLRDAWERLRRASDPPPSRRGGFEEPSDTTVRWDHEINHKHIPKWCELSKVQGGGTVSSIKDRLYARKIKFRLVNVEVTEELPATVFLREPNGNTRSNGDRERREPQTDRSIGETPIPYSPPHESDPMPYAPLTENYVGHEIHDAETDPWHDREWDRRHTLTEENIKWLERYRAYLLATQVQSALPQTRPGFPEGRTIVVWQLAKFMRRVDDIKIRLIPDGWSPAGRIAYIAFMSTWDCNDVLKKIDGINFPKDVRDLRESKKYWKEYDDFHMFPPDHLLVAEAQKDKWCVISTELVDGKLPPGARRPIKPNRAPSGPRSNRTGDALDYAAYEAPPPPPPSRASRASATEPRPGSRERRPRSTSRTPRVDVKIVVPVVFPDKVVPPMEGDTESRWSLATTPDAAAVVLFNTAGSVKRAAEAAQRTEMRGKFDNCYELSVSLRDLEPERAAIWGTWKWKDEDERRPMIGAQPPRTSGETRDKADTVEMVPAANNEKDSNTDSIEAVITMDDLDAYLETGVFPAAARDPPRPQSSNSRPSDPVSVPKWAPPRTSSNATPVGPTRPVEQDASSSARPSMSASSQPPSNRLKRTKPKRGALALLMSHQPDMETPENESIDSAAIDGTGLAKKRRFE</sequence>
<dbReference type="EMBL" id="JASBWS010000071">
    <property type="protein sequence ID" value="KAJ9101004.1"/>
    <property type="molecule type" value="Genomic_DNA"/>
</dbReference>
<evidence type="ECO:0000313" key="1">
    <source>
        <dbReference type="EMBL" id="KAJ9101004.1"/>
    </source>
</evidence>
<dbReference type="Proteomes" id="UP001230649">
    <property type="component" value="Unassembled WGS sequence"/>
</dbReference>
<gene>
    <name evidence="1" type="ORF">QFC20_005288</name>
</gene>
<name>A0ACC2VNL3_9TREE</name>
<evidence type="ECO:0000313" key="2">
    <source>
        <dbReference type="Proteomes" id="UP001230649"/>
    </source>
</evidence>
<reference evidence="1" key="1">
    <citation type="submission" date="2023-04" db="EMBL/GenBank/DDBJ databases">
        <title>Draft Genome sequencing of Naganishia species isolated from polar environments using Oxford Nanopore Technology.</title>
        <authorList>
            <person name="Leo P."/>
            <person name="Venkateswaran K."/>
        </authorList>
    </citation>
    <scope>NUCLEOTIDE SEQUENCE</scope>
    <source>
        <strain evidence="1">MNA-CCFEE 5262</strain>
    </source>
</reference>
<accession>A0ACC2VNL3</accession>
<protein>
    <submittedName>
        <fullName evidence="1">Uncharacterized protein</fullName>
    </submittedName>
</protein>
<organism evidence="1 2">
    <name type="scientific">Naganishia adeliensis</name>
    <dbReference type="NCBI Taxonomy" id="92952"/>
    <lineage>
        <taxon>Eukaryota</taxon>
        <taxon>Fungi</taxon>
        <taxon>Dikarya</taxon>
        <taxon>Basidiomycota</taxon>
        <taxon>Agaricomycotina</taxon>
        <taxon>Tremellomycetes</taxon>
        <taxon>Filobasidiales</taxon>
        <taxon>Filobasidiaceae</taxon>
        <taxon>Naganishia</taxon>
    </lineage>
</organism>
<proteinExistence type="predicted"/>
<comment type="caution">
    <text evidence="1">The sequence shown here is derived from an EMBL/GenBank/DDBJ whole genome shotgun (WGS) entry which is preliminary data.</text>
</comment>